<dbReference type="KEGG" id="ago:AGOS_ACL040C"/>
<dbReference type="GO" id="GO:0071037">
    <property type="term" value="P:nuclear polyadenylation-dependent snRNA catabolic process"/>
    <property type="evidence" value="ECO:0000318"/>
    <property type="project" value="GO_Central"/>
</dbReference>
<dbReference type="GeneID" id="4619470"/>
<dbReference type="InterPro" id="IPR016713">
    <property type="entry name" value="Air1/2_Saccharomycetales"/>
</dbReference>
<dbReference type="PANTHER" id="PTHR46543:SF1">
    <property type="entry name" value="ZINC FINGER CCHC DOMAIN-CONTAINING PROTEIN 7"/>
    <property type="match status" value="1"/>
</dbReference>
<dbReference type="GO" id="GO:0071035">
    <property type="term" value="P:nuclear polyadenylation-dependent rRNA catabolic process"/>
    <property type="evidence" value="ECO:0000318"/>
    <property type="project" value="GO_Central"/>
</dbReference>
<dbReference type="InterPro" id="IPR001878">
    <property type="entry name" value="Znf_CCHC"/>
</dbReference>
<dbReference type="Gene3D" id="4.10.60.10">
    <property type="entry name" value="Zinc finger, CCHC-type"/>
    <property type="match status" value="2"/>
</dbReference>
<keyword evidence="6" id="KW-0539">Nucleus</keyword>
<feature type="domain" description="CCHC-type" evidence="9">
    <location>
        <begin position="68"/>
        <end position="83"/>
    </location>
</feature>
<dbReference type="PIRSF" id="PIRSF018162">
    <property type="entry name" value="PolyA_pol_Air1/2"/>
    <property type="match status" value="1"/>
</dbReference>
<feature type="domain" description="CCHC-type" evidence="9">
    <location>
        <begin position="106"/>
        <end position="122"/>
    </location>
</feature>
<dbReference type="HOGENOM" id="CLU_049076_1_0_1"/>
<dbReference type="RefSeq" id="NP_983364.1">
    <property type="nucleotide sequence ID" value="NM_208717.1"/>
</dbReference>
<evidence type="ECO:0000313" key="11">
    <source>
        <dbReference type="Proteomes" id="UP000000591"/>
    </source>
</evidence>
<keyword evidence="4 7" id="KW-0863">Zinc-finger</keyword>
<dbReference type="Pfam" id="PF00098">
    <property type="entry name" value="zf-CCHC"/>
    <property type="match status" value="2"/>
</dbReference>
<dbReference type="GO" id="GO:0031499">
    <property type="term" value="C:TRAMP complex"/>
    <property type="evidence" value="ECO:0000318"/>
    <property type="project" value="GO_Central"/>
</dbReference>
<dbReference type="OMA" id="NNQDRHQ"/>
<dbReference type="FunCoup" id="Q75CF9">
    <property type="interactions" value="273"/>
</dbReference>
<evidence type="ECO:0000256" key="6">
    <source>
        <dbReference type="ARBA" id="ARBA00023242"/>
    </source>
</evidence>
<dbReference type="GO" id="GO:0003723">
    <property type="term" value="F:RNA binding"/>
    <property type="evidence" value="ECO:0000318"/>
    <property type="project" value="GO_Central"/>
</dbReference>
<dbReference type="PROSITE" id="PS50158">
    <property type="entry name" value="ZF_CCHC"/>
    <property type="match status" value="3"/>
</dbReference>
<dbReference type="GO" id="GO:0071038">
    <property type="term" value="P:TRAMP-dependent tRNA surveillance pathway"/>
    <property type="evidence" value="ECO:0000318"/>
    <property type="project" value="GO_Central"/>
</dbReference>
<reference evidence="11" key="2">
    <citation type="journal article" date="2013" name="G3 (Bethesda)">
        <title>Genomes of Ashbya fungi isolated from insects reveal four mating-type loci, numerous translocations, lack of transposons, and distinct gene duplications.</title>
        <authorList>
            <person name="Dietrich F.S."/>
            <person name="Voegeli S."/>
            <person name="Kuo S."/>
            <person name="Philippsen P."/>
        </authorList>
    </citation>
    <scope>GENOME REANNOTATION</scope>
    <source>
        <strain evidence="11">ATCC 10895 / CBS 109.51 / FGSC 9923 / NRRL Y-1056</strain>
    </source>
</reference>
<dbReference type="InParanoid" id="Q75CF9"/>
<dbReference type="GO" id="GO:0071036">
    <property type="term" value="P:nuclear polyadenylation-dependent snoRNA catabolic process"/>
    <property type="evidence" value="ECO:0000318"/>
    <property type="project" value="GO_Central"/>
</dbReference>
<sequence>MSALSEVETHDGLTFMQGRLLSRQDDKQVAPSIDDVDNDPELLRNLRGQGRYFGVEDDADAIHEAEAKCKNCSQRGHIKKNCPHVICSYCGLMDDHYSQHCPRTMRCSHCNDSGHYRQNCPQKWKRIYCTLCNSKKHSRDRCPSVWRSYCLRGAKEKRVLASHKIFCYNCAGKGHFGDDCPQARSSRVPNDDGSAFSGDNLAGELRADYFTNLTKWHQEAREALDEQVDDYNINYDDYEIDEAQYSNSAGRKSKKRKRNPRNSQASAAPQRASLPAPVSKGRTLNPPEGRRHPLDFPRNGPRGEKRIAGSRYGSPAPYHSDAVHKPYNPYQPFRSGTLSRRR</sequence>
<reference evidence="10 11" key="1">
    <citation type="journal article" date="2004" name="Science">
        <title>The Ashbya gossypii genome as a tool for mapping the ancient Saccharomyces cerevisiae genome.</title>
        <authorList>
            <person name="Dietrich F.S."/>
            <person name="Voegeli S."/>
            <person name="Brachat S."/>
            <person name="Lerch A."/>
            <person name="Gates K."/>
            <person name="Steiner S."/>
            <person name="Mohr C."/>
            <person name="Pohlmann R."/>
            <person name="Luedi P."/>
            <person name="Choi S."/>
            <person name="Wing R.A."/>
            <person name="Flavier A."/>
            <person name="Gaffney T.D."/>
            <person name="Philippsen P."/>
        </authorList>
    </citation>
    <scope>NUCLEOTIDE SEQUENCE [LARGE SCALE GENOMIC DNA]</scope>
    <source>
        <strain evidence="11">ATCC 10895 / CBS 109.51 / FGSC 9923 / NRRL Y-1056</strain>
    </source>
</reference>
<dbReference type="OrthoDB" id="7608935at2759"/>
<dbReference type="GO" id="GO:0071031">
    <property type="term" value="P:nuclear mRNA surveillance of mRNA 3'-end processing"/>
    <property type="evidence" value="ECO:0000318"/>
    <property type="project" value="GO_Central"/>
</dbReference>
<evidence type="ECO:0000256" key="1">
    <source>
        <dbReference type="ARBA" id="ARBA00004123"/>
    </source>
</evidence>
<dbReference type="PANTHER" id="PTHR46543">
    <property type="entry name" value="ZINC FINGER CCHC DOMAIN-CONTAINING PROTEIN 7"/>
    <property type="match status" value="1"/>
</dbReference>
<evidence type="ECO:0000256" key="7">
    <source>
        <dbReference type="PROSITE-ProRule" id="PRU00047"/>
    </source>
</evidence>
<dbReference type="InterPro" id="IPR051644">
    <property type="entry name" value="TRAMP_AT-DNA-binding"/>
</dbReference>
<evidence type="ECO:0000256" key="8">
    <source>
        <dbReference type="SAM" id="MobiDB-lite"/>
    </source>
</evidence>
<feature type="compositionally biased region" description="Basic residues" evidence="8">
    <location>
        <begin position="251"/>
        <end position="260"/>
    </location>
</feature>
<evidence type="ECO:0000313" key="10">
    <source>
        <dbReference type="EMBL" id="AAS51188.1"/>
    </source>
</evidence>
<comment type="subcellular location">
    <subcellularLocation>
        <location evidence="1">Nucleus</location>
    </subcellularLocation>
</comment>
<dbReference type="eggNOG" id="KOG4400">
    <property type="taxonomic scope" value="Eukaryota"/>
</dbReference>
<organism evidence="10 11">
    <name type="scientific">Eremothecium gossypii (strain ATCC 10895 / CBS 109.51 / FGSC 9923 / NRRL Y-1056)</name>
    <name type="common">Yeast</name>
    <name type="synonym">Ashbya gossypii</name>
    <dbReference type="NCBI Taxonomy" id="284811"/>
    <lineage>
        <taxon>Eukaryota</taxon>
        <taxon>Fungi</taxon>
        <taxon>Dikarya</taxon>
        <taxon>Ascomycota</taxon>
        <taxon>Saccharomycotina</taxon>
        <taxon>Saccharomycetes</taxon>
        <taxon>Saccharomycetales</taxon>
        <taxon>Saccharomycetaceae</taxon>
        <taxon>Eremothecium</taxon>
    </lineage>
</organism>
<feature type="compositionally biased region" description="Basic and acidic residues" evidence="8">
    <location>
        <begin position="288"/>
        <end position="307"/>
    </location>
</feature>
<dbReference type="GO" id="GO:1990817">
    <property type="term" value="F:poly(A) RNA polymerase activity"/>
    <property type="evidence" value="ECO:0007669"/>
    <property type="project" value="EnsemblFungi"/>
</dbReference>
<feature type="region of interest" description="Disordered" evidence="8">
    <location>
        <begin position="244"/>
        <end position="342"/>
    </location>
</feature>
<protein>
    <submittedName>
        <fullName evidence="10">ACL040Cp</fullName>
    </submittedName>
</protein>
<proteinExistence type="predicted"/>
<dbReference type="AlphaFoldDB" id="Q75CF9"/>
<dbReference type="GO" id="GO:0008270">
    <property type="term" value="F:zinc ion binding"/>
    <property type="evidence" value="ECO:0007669"/>
    <property type="project" value="UniProtKB-KW"/>
</dbReference>
<dbReference type="EMBL" id="AE016816">
    <property type="protein sequence ID" value="AAS51188.1"/>
    <property type="molecule type" value="Genomic_DNA"/>
</dbReference>
<dbReference type="InterPro" id="IPR049024">
    <property type="entry name" value="AIR2-like_ZnK4"/>
</dbReference>
<gene>
    <name evidence="10" type="ORF">AGOS_ACL040C</name>
</gene>
<evidence type="ECO:0000256" key="2">
    <source>
        <dbReference type="ARBA" id="ARBA00022723"/>
    </source>
</evidence>
<keyword evidence="11" id="KW-1185">Reference proteome</keyword>
<keyword evidence="2" id="KW-0479">Metal-binding</keyword>
<dbReference type="Pfam" id="PF21759">
    <property type="entry name" value="AIR2-like_ZnK4"/>
    <property type="match status" value="1"/>
</dbReference>
<name>Q75CF9_EREGS</name>
<accession>Q75CF9</accession>
<dbReference type="InterPro" id="IPR036875">
    <property type="entry name" value="Znf_CCHC_sf"/>
</dbReference>
<dbReference type="Proteomes" id="UP000000591">
    <property type="component" value="Chromosome III"/>
</dbReference>
<evidence type="ECO:0000256" key="4">
    <source>
        <dbReference type="ARBA" id="ARBA00022771"/>
    </source>
</evidence>
<dbReference type="GO" id="GO:0071039">
    <property type="term" value="P:nuclear polyadenylation-dependent CUT catabolic process"/>
    <property type="evidence" value="ECO:0000318"/>
    <property type="project" value="GO_Central"/>
</dbReference>
<dbReference type="SMART" id="SM00343">
    <property type="entry name" value="ZnF_C2HC"/>
    <property type="match status" value="5"/>
</dbReference>
<evidence type="ECO:0000256" key="3">
    <source>
        <dbReference type="ARBA" id="ARBA00022737"/>
    </source>
</evidence>
<dbReference type="GO" id="GO:0043633">
    <property type="term" value="P:polyadenylation-dependent RNA catabolic process"/>
    <property type="evidence" value="ECO:0007669"/>
    <property type="project" value="InterPro"/>
</dbReference>
<dbReference type="STRING" id="284811.Q75CF9"/>
<dbReference type="GO" id="GO:0005730">
    <property type="term" value="C:nucleolus"/>
    <property type="evidence" value="ECO:0007669"/>
    <property type="project" value="EnsemblFungi"/>
</dbReference>
<evidence type="ECO:0000259" key="9">
    <source>
        <dbReference type="PROSITE" id="PS50158"/>
    </source>
</evidence>
<keyword evidence="3" id="KW-0677">Repeat</keyword>
<feature type="domain" description="CCHC-type" evidence="9">
    <location>
        <begin position="167"/>
        <end position="182"/>
    </location>
</feature>
<dbReference type="SUPFAM" id="SSF57756">
    <property type="entry name" value="Retrovirus zinc finger-like domains"/>
    <property type="match status" value="3"/>
</dbReference>
<evidence type="ECO:0000256" key="5">
    <source>
        <dbReference type="ARBA" id="ARBA00022833"/>
    </source>
</evidence>
<keyword evidence="5" id="KW-0862">Zinc</keyword>